<feature type="compositionally biased region" description="Basic and acidic residues" evidence="1">
    <location>
        <begin position="18"/>
        <end position="39"/>
    </location>
</feature>
<name>A0A4Z2IM16_9TELE</name>
<keyword evidence="3" id="KW-1185">Reference proteome</keyword>
<dbReference type="EMBL" id="SRLO01000070">
    <property type="protein sequence ID" value="TNN78807.1"/>
    <property type="molecule type" value="Genomic_DNA"/>
</dbReference>
<feature type="region of interest" description="Disordered" evidence="1">
    <location>
        <begin position="1"/>
        <end position="68"/>
    </location>
</feature>
<comment type="caution">
    <text evidence="2">The sequence shown here is derived from an EMBL/GenBank/DDBJ whole genome shotgun (WGS) entry which is preliminary data.</text>
</comment>
<reference evidence="2 3" key="1">
    <citation type="submission" date="2019-03" db="EMBL/GenBank/DDBJ databases">
        <title>First draft genome of Liparis tanakae, snailfish: a comprehensive survey of snailfish specific genes.</title>
        <authorList>
            <person name="Kim W."/>
            <person name="Song I."/>
            <person name="Jeong J.-H."/>
            <person name="Kim D."/>
            <person name="Kim S."/>
            <person name="Ryu S."/>
            <person name="Song J.Y."/>
            <person name="Lee S.K."/>
        </authorList>
    </citation>
    <scope>NUCLEOTIDE SEQUENCE [LARGE SCALE GENOMIC DNA]</scope>
    <source>
        <tissue evidence="2">Muscle</tissue>
    </source>
</reference>
<sequence length="90" mass="9750">MTEAPLERCQCGDFGPLEESHYHHLEDSSSGHGGDKNENTRLQLYSSSSAGSDERHQGGLPTAAGGSVFKPLWEVTRVGVATGHQKRRNT</sequence>
<dbReference type="Proteomes" id="UP000314294">
    <property type="component" value="Unassembled WGS sequence"/>
</dbReference>
<evidence type="ECO:0000313" key="2">
    <source>
        <dbReference type="EMBL" id="TNN78807.1"/>
    </source>
</evidence>
<accession>A0A4Z2IM16</accession>
<dbReference type="AlphaFoldDB" id="A0A4Z2IM16"/>
<feature type="compositionally biased region" description="Polar residues" evidence="1">
    <location>
        <begin position="40"/>
        <end position="51"/>
    </location>
</feature>
<protein>
    <submittedName>
        <fullName evidence="2">Uncharacterized protein</fullName>
    </submittedName>
</protein>
<evidence type="ECO:0000313" key="3">
    <source>
        <dbReference type="Proteomes" id="UP000314294"/>
    </source>
</evidence>
<proteinExistence type="predicted"/>
<organism evidence="2 3">
    <name type="scientific">Liparis tanakae</name>
    <name type="common">Tanaka's snailfish</name>
    <dbReference type="NCBI Taxonomy" id="230148"/>
    <lineage>
        <taxon>Eukaryota</taxon>
        <taxon>Metazoa</taxon>
        <taxon>Chordata</taxon>
        <taxon>Craniata</taxon>
        <taxon>Vertebrata</taxon>
        <taxon>Euteleostomi</taxon>
        <taxon>Actinopterygii</taxon>
        <taxon>Neopterygii</taxon>
        <taxon>Teleostei</taxon>
        <taxon>Neoteleostei</taxon>
        <taxon>Acanthomorphata</taxon>
        <taxon>Eupercaria</taxon>
        <taxon>Perciformes</taxon>
        <taxon>Cottioidei</taxon>
        <taxon>Cottales</taxon>
        <taxon>Liparidae</taxon>
        <taxon>Liparis</taxon>
    </lineage>
</organism>
<evidence type="ECO:0000256" key="1">
    <source>
        <dbReference type="SAM" id="MobiDB-lite"/>
    </source>
</evidence>
<gene>
    <name evidence="2" type="ORF">EYF80_010977</name>
</gene>